<organism evidence="8 9">
    <name type="scientific">Rhizodiscina lignyota</name>
    <dbReference type="NCBI Taxonomy" id="1504668"/>
    <lineage>
        <taxon>Eukaryota</taxon>
        <taxon>Fungi</taxon>
        <taxon>Dikarya</taxon>
        <taxon>Ascomycota</taxon>
        <taxon>Pezizomycotina</taxon>
        <taxon>Dothideomycetes</taxon>
        <taxon>Pleosporomycetidae</taxon>
        <taxon>Aulographales</taxon>
        <taxon>Rhizodiscinaceae</taxon>
        <taxon>Rhizodiscina</taxon>
    </lineage>
</organism>
<evidence type="ECO:0000256" key="6">
    <source>
        <dbReference type="ARBA" id="ARBA00034687"/>
    </source>
</evidence>
<feature type="region of interest" description="Disordered" evidence="7">
    <location>
        <begin position="1"/>
        <end position="37"/>
    </location>
</feature>
<keyword evidence="8" id="KW-0808">Transferase</keyword>
<evidence type="ECO:0000256" key="7">
    <source>
        <dbReference type="SAM" id="MobiDB-lite"/>
    </source>
</evidence>
<comment type="function">
    <text evidence="6">Part of the dynactin complex that activates the molecular motor dynein for ultra-processive transport along microtubules.</text>
</comment>
<comment type="subcellular location">
    <subcellularLocation>
        <location evidence="1">Cytoplasm</location>
        <location evidence="1">Cytoskeleton</location>
    </subcellularLocation>
</comment>
<dbReference type="InterPro" id="IPR001451">
    <property type="entry name" value="Hexapep"/>
</dbReference>
<dbReference type="Proteomes" id="UP000799772">
    <property type="component" value="Unassembled WGS sequence"/>
</dbReference>
<name>A0A9P4MB63_9PEZI</name>
<evidence type="ECO:0000256" key="4">
    <source>
        <dbReference type="ARBA" id="ARBA00022490"/>
    </source>
</evidence>
<sequence>MDQQASQAKRVSTSGTSSNRASTAKRSSTNVPKAPTSLDPNAIIANHAVLTGIHTISVAAGTVIHPHARIISTYSAVDIGPGCIVSEKAVIGLSDLSQDDPEGDLELPEIIKIGQNVNIESGTIVEAAEIGENTLIDVDVKLGAGSVIGKNCTISACSVVPPGETVPDYTVIYGNNQRRLNKSLQSTPVILDIKSKGHEKQLNVLQRLVPSNLAKWQ</sequence>
<dbReference type="Pfam" id="PF00132">
    <property type="entry name" value="Hexapep"/>
    <property type="match status" value="1"/>
</dbReference>
<evidence type="ECO:0000313" key="8">
    <source>
        <dbReference type="EMBL" id="KAF2104351.1"/>
    </source>
</evidence>
<feature type="compositionally biased region" description="Polar residues" evidence="7">
    <location>
        <begin position="1"/>
        <end position="31"/>
    </location>
</feature>
<dbReference type="EMBL" id="ML978121">
    <property type="protein sequence ID" value="KAF2104351.1"/>
    <property type="molecule type" value="Genomic_DNA"/>
</dbReference>
<accession>A0A9P4MB63</accession>
<proteinExistence type="inferred from homology"/>
<dbReference type="PANTHER" id="PTHR13072:SF0">
    <property type="entry name" value="DYNACTIN SUBUNIT 6"/>
    <property type="match status" value="1"/>
</dbReference>
<dbReference type="Gene3D" id="2.160.10.10">
    <property type="entry name" value="Hexapeptide repeat proteins"/>
    <property type="match status" value="1"/>
</dbReference>
<dbReference type="GO" id="GO:0016740">
    <property type="term" value="F:transferase activity"/>
    <property type="evidence" value="ECO:0007669"/>
    <property type="project" value="UniProtKB-KW"/>
</dbReference>
<evidence type="ECO:0000256" key="3">
    <source>
        <dbReference type="ARBA" id="ARBA00016573"/>
    </source>
</evidence>
<comment type="caution">
    <text evidence="8">The sequence shown here is derived from an EMBL/GenBank/DDBJ whole genome shotgun (WGS) entry which is preliminary data.</text>
</comment>
<dbReference type="AlphaFoldDB" id="A0A9P4MB63"/>
<gene>
    <name evidence="8" type="ORF">NA57DRAFT_70561</name>
</gene>
<keyword evidence="4" id="KW-0963">Cytoplasm</keyword>
<dbReference type="OrthoDB" id="2355at2759"/>
<keyword evidence="9" id="KW-1185">Reference proteome</keyword>
<protein>
    <recommendedName>
        <fullName evidence="3">Dynactin subunit 6</fullName>
    </recommendedName>
</protein>
<dbReference type="GO" id="GO:0007052">
    <property type="term" value="P:mitotic spindle organization"/>
    <property type="evidence" value="ECO:0007669"/>
    <property type="project" value="TreeGrafter"/>
</dbReference>
<evidence type="ECO:0000313" key="9">
    <source>
        <dbReference type="Proteomes" id="UP000799772"/>
    </source>
</evidence>
<keyword evidence="5" id="KW-0206">Cytoskeleton</keyword>
<dbReference type="GO" id="GO:0005869">
    <property type="term" value="C:dynactin complex"/>
    <property type="evidence" value="ECO:0007669"/>
    <property type="project" value="InterPro"/>
</dbReference>
<dbReference type="PANTHER" id="PTHR13072">
    <property type="entry name" value="DYNACTIN 6"/>
    <property type="match status" value="1"/>
</dbReference>
<dbReference type="InterPro" id="IPR011004">
    <property type="entry name" value="Trimer_LpxA-like_sf"/>
</dbReference>
<evidence type="ECO:0000256" key="5">
    <source>
        <dbReference type="ARBA" id="ARBA00023212"/>
    </source>
</evidence>
<reference evidence="8" key="1">
    <citation type="journal article" date="2020" name="Stud. Mycol.">
        <title>101 Dothideomycetes genomes: a test case for predicting lifestyles and emergence of pathogens.</title>
        <authorList>
            <person name="Haridas S."/>
            <person name="Albert R."/>
            <person name="Binder M."/>
            <person name="Bloem J."/>
            <person name="Labutti K."/>
            <person name="Salamov A."/>
            <person name="Andreopoulos B."/>
            <person name="Baker S."/>
            <person name="Barry K."/>
            <person name="Bills G."/>
            <person name="Bluhm B."/>
            <person name="Cannon C."/>
            <person name="Castanera R."/>
            <person name="Culley D."/>
            <person name="Daum C."/>
            <person name="Ezra D."/>
            <person name="Gonzalez J."/>
            <person name="Henrissat B."/>
            <person name="Kuo A."/>
            <person name="Liang C."/>
            <person name="Lipzen A."/>
            <person name="Lutzoni F."/>
            <person name="Magnuson J."/>
            <person name="Mondo S."/>
            <person name="Nolan M."/>
            <person name="Ohm R."/>
            <person name="Pangilinan J."/>
            <person name="Park H.-J."/>
            <person name="Ramirez L."/>
            <person name="Alfaro M."/>
            <person name="Sun H."/>
            <person name="Tritt A."/>
            <person name="Yoshinaga Y."/>
            <person name="Zwiers L.-H."/>
            <person name="Turgeon B."/>
            <person name="Goodwin S."/>
            <person name="Spatafora J."/>
            <person name="Crous P."/>
            <person name="Grigoriev I."/>
        </authorList>
    </citation>
    <scope>NUCLEOTIDE SEQUENCE</scope>
    <source>
        <strain evidence="8">CBS 133067</strain>
    </source>
</reference>
<evidence type="ECO:0000256" key="2">
    <source>
        <dbReference type="ARBA" id="ARBA00007719"/>
    </source>
</evidence>
<evidence type="ECO:0000256" key="1">
    <source>
        <dbReference type="ARBA" id="ARBA00004245"/>
    </source>
</evidence>
<dbReference type="GO" id="GO:0070840">
    <property type="term" value="F:dynein complex binding"/>
    <property type="evidence" value="ECO:0007669"/>
    <property type="project" value="TreeGrafter"/>
</dbReference>
<comment type="similarity">
    <text evidence="2">Belongs to the dynactin subunits 5/6 family. Dynactin subunit 6 subfamily.</text>
</comment>
<dbReference type="SUPFAM" id="SSF51161">
    <property type="entry name" value="Trimeric LpxA-like enzymes"/>
    <property type="match status" value="1"/>
</dbReference>
<dbReference type="InterPro" id="IPR027777">
    <property type="entry name" value="DCTN6"/>
</dbReference>